<evidence type="ECO:0008006" key="13">
    <source>
        <dbReference type="Google" id="ProtNLM"/>
    </source>
</evidence>
<dbReference type="CDD" id="cd22667">
    <property type="entry name" value="FHA_NBN"/>
    <property type="match status" value="1"/>
</dbReference>
<keyword evidence="12" id="KW-1185">Reference proteome</keyword>
<comment type="subcellular location">
    <subcellularLocation>
        <location evidence="2">Chromosome</location>
    </subcellularLocation>
    <subcellularLocation>
        <location evidence="1">Nucleus</location>
    </subcellularLocation>
</comment>
<dbReference type="GO" id="GO:0003684">
    <property type="term" value="F:damaged DNA binding"/>
    <property type="evidence" value="ECO:0007669"/>
    <property type="project" value="TreeGrafter"/>
</dbReference>
<evidence type="ECO:0000256" key="5">
    <source>
        <dbReference type="ARBA" id="ARBA00023204"/>
    </source>
</evidence>
<evidence type="ECO:0000256" key="2">
    <source>
        <dbReference type="ARBA" id="ARBA00004286"/>
    </source>
</evidence>
<dbReference type="Gene3D" id="3.40.50.10190">
    <property type="entry name" value="BRCT domain"/>
    <property type="match status" value="1"/>
</dbReference>
<evidence type="ECO:0000313" key="11">
    <source>
        <dbReference type="EMBL" id="EPS70085.1"/>
    </source>
</evidence>
<keyword evidence="4" id="KW-0227">DNA damage</keyword>
<gene>
    <name evidence="11" type="ORF">M569_04681</name>
</gene>
<dbReference type="GO" id="GO:0030870">
    <property type="term" value="C:Mre11 complex"/>
    <property type="evidence" value="ECO:0007669"/>
    <property type="project" value="InterPro"/>
</dbReference>
<dbReference type="PROSITE" id="PS50006">
    <property type="entry name" value="FHA_DOMAIN"/>
    <property type="match status" value="1"/>
</dbReference>
<dbReference type="Pfam" id="PF00533">
    <property type="entry name" value="BRCT"/>
    <property type="match status" value="1"/>
</dbReference>
<evidence type="ECO:0000256" key="3">
    <source>
        <dbReference type="ARBA" id="ARBA00022454"/>
    </source>
</evidence>
<organism evidence="11 12">
    <name type="scientific">Genlisea aurea</name>
    <dbReference type="NCBI Taxonomy" id="192259"/>
    <lineage>
        <taxon>Eukaryota</taxon>
        <taxon>Viridiplantae</taxon>
        <taxon>Streptophyta</taxon>
        <taxon>Embryophyta</taxon>
        <taxon>Tracheophyta</taxon>
        <taxon>Spermatophyta</taxon>
        <taxon>Magnoliopsida</taxon>
        <taxon>eudicotyledons</taxon>
        <taxon>Gunneridae</taxon>
        <taxon>Pentapetalae</taxon>
        <taxon>asterids</taxon>
        <taxon>lamiids</taxon>
        <taxon>Lamiales</taxon>
        <taxon>Lentibulariaceae</taxon>
        <taxon>Genlisea</taxon>
    </lineage>
</organism>
<dbReference type="InterPro" id="IPR036420">
    <property type="entry name" value="BRCT_dom_sf"/>
</dbReference>
<dbReference type="PANTHER" id="PTHR12162">
    <property type="entry name" value="NIBRIN-RELATED"/>
    <property type="match status" value="1"/>
</dbReference>
<feature type="non-terminal residue" evidence="11">
    <location>
        <position position="357"/>
    </location>
</feature>
<dbReference type="Pfam" id="PF00498">
    <property type="entry name" value="FHA"/>
    <property type="match status" value="1"/>
</dbReference>
<keyword evidence="7" id="KW-0131">Cell cycle</keyword>
<dbReference type="OrthoDB" id="552194at2759"/>
<keyword evidence="6" id="KW-0539">Nucleus</keyword>
<dbReference type="GO" id="GO:0000724">
    <property type="term" value="P:double-strand break repair via homologous recombination"/>
    <property type="evidence" value="ECO:0007669"/>
    <property type="project" value="TreeGrafter"/>
</dbReference>
<feature type="non-terminal residue" evidence="11">
    <location>
        <position position="1"/>
    </location>
</feature>
<reference evidence="11 12" key="1">
    <citation type="journal article" date="2013" name="BMC Genomics">
        <title>The miniature genome of a carnivorous plant Genlisea aurea contains a low number of genes and short non-coding sequences.</title>
        <authorList>
            <person name="Leushkin E.V."/>
            <person name="Sutormin R.A."/>
            <person name="Nabieva E.R."/>
            <person name="Penin A.A."/>
            <person name="Kondrashov A.S."/>
            <person name="Logacheva M.D."/>
        </authorList>
    </citation>
    <scope>NUCLEOTIDE SEQUENCE [LARGE SCALE GENOMIC DNA]</scope>
</reference>
<dbReference type="SMART" id="SM00240">
    <property type="entry name" value="FHA"/>
    <property type="match status" value="1"/>
</dbReference>
<feature type="domain" description="BRCT" evidence="10">
    <location>
        <begin position="112"/>
        <end position="187"/>
    </location>
</feature>
<comment type="similarity">
    <text evidence="8">Belongs to the Nibrin family.</text>
</comment>
<name>S8CTB3_9LAMI</name>
<evidence type="ECO:0000256" key="7">
    <source>
        <dbReference type="ARBA" id="ARBA00023306"/>
    </source>
</evidence>
<dbReference type="SMART" id="SM00292">
    <property type="entry name" value="BRCT"/>
    <property type="match status" value="1"/>
</dbReference>
<keyword evidence="5" id="KW-0234">DNA repair</keyword>
<evidence type="ECO:0000259" key="10">
    <source>
        <dbReference type="PROSITE" id="PS50172"/>
    </source>
</evidence>
<protein>
    <recommendedName>
        <fullName evidence="13">FHA domain-containing protein</fullName>
    </recommendedName>
</protein>
<dbReference type="InterPro" id="IPR008984">
    <property type="entry name" value="SMAD_FHA_dom_sf"/>
</dbReference>
<dbReference type="InterPro" id="IPR001357">
    <property type="entry name" value="BRCT_dom"/>
</dbReference>
<comment type="caution">
    <text evidence="11">The sequence shown here is derived from an EMBL/GenBank/DDBJ whole genome shotgun (WGS) entry which is preliminary data.</text>
</comment>
<dbReference type="EMBL" id="AUSU01001834">
    <property type="protein sequence ID" value="EPS70085.1"/>
    <property type="molecule type" value="Genomic_DNA"/>
</dbReference>
<dbReference type="Gene3D" id="2.60.200.20">
    <property type="match status" value="1"/>
</dbReference>
<dbReference type="GO" id="GO:0007095">
    <property type="term" value="P:mitotic G2 DNA damage checkpoint signaling"/>
    <property type="evidence" value="ECO:0007669"/>
    <property type="project" value="InterPro"/>
</dbReference>
<evidence type="ECO:0000256" key="1">
    <source>
        <dbReference type="ARBA" id="ARBA00004123"/>
    </source>
</evidence>
<evidence type="ECO:0000256" key="4">
    <source>
        <dbReference type="ARBA" id="ARBA00022763"/>
    </source>
</evidence>
<dbReference type="CDD" id="cd00027">
    <property type="entry name" value="BRCT"/>
    <property type="match status" value="1"/>
</dbReference>
<dbReference type="PROSITE" id="PS50172">
    <property type="entry name" value="BRCT"/>
    <property type="match status" value="1"/>
</dbReference>
<evidence type="ECO:0000313" key="12">
    <source>
        <dbReference type="Proteomes" id="UP000015453"/>
    </source>
</evidence>
<keyword evidence="3" id="KW-0158">Chromosome</keyword>
<dbReference type="SUPFAM" id="SSF49879">
    <property type="entry name" value="SMAD/FHA domain"/>
    <property type="match status" value="1"/>
</dbReference>
<dbReference type="Proteomes" id="UP000015453">
    <property type="component" value="Unassembled WGS sequence"/>
</dbReference>
<dbReference type="PANTHER" id="PTHR12162:SF0">
    <property type="entry name" value="NIBRIN"/>
    <property type="match status" value="1"/>
</dbReference>
<dbReference type="InterPro" id="IPR000253">
    <property type="entry name" value="FHA_dom"/>
</dbReference>
<dbReference type="GO" id="GO:0005694">
    <property type="term" value="C:chromosome"/>
    <property type="evidence" value="ECO:0007669"/>
    <property type="project" value="UniProtKB-SubCell"/>
</dbReference>
<evidence type="ECO:0000256" key="8">
    <source>
        <dbReference type="ARBA" id="ARBA00044757"/>
    </source>
</evidence>
<accession>S8CTB3</accession>
<sequence length="357" mass="39023">AMVWGLFSVNSHPGENGYYIFQKGAYQVGRKGCDIIIDDRGVSRLHAEIIVDEMICGDQFLKSSSKVRLKDCSKYGTFVTKAIASSVIKLQECPNKESELVDEDLVAFGTGNARYKFAFIPLVFFASSPKPMNLTILREKMSSIGAGFTQSLTSKCTHVICDDLIPFNDEILDAILARKPVVKISWLELLAGKTVCSEMPDSISHAPSFIIEGATVKIAEPRSREECLKGHTFILESVEKYKFKKKFPVLLELAGAEVVFAETQQNSNHALQSSGDNAVFVIPATSNGRAGSRHSKYNSSRKMIETQLILAVVSGYLNHSSITSSPELLTSSDSTTEGTVVADSDLEMETATSNHTS</sequence>
<feature type="domain" description="FHA" evidence="9">
    <location>
        <begin position="26"/>
        <end position="84"/>
    </location>
</feature>
<dbReference type="InterPro" id="IPR040227">
    <property type="entry name" value="Nibrin-rel"/>
</dbReference>
<proteinExistence type="inferred from homology"/>
<evidence type="ECO:0000256" key="6">
    <source>
        <dbReference type="ARBA" id="ARBA00023242"/>
    </source>
</evidence>
<dbReference type="SUPFAM" id="SSF52113">
    <property type="entry name" value="BRCT domain"/>
    <property type="match status" value="1"/>
</dbReference>
<evidence type="ECO:0000259" key="9">
    <source>
        <dbReference type="PROSITE" id="PS50006"/>
    </source>
</evidence>
<dbReference type="AlphaFoldDB" id="S8CTB3"/>